<dbReference type="InterPro" id="IPR038989">
    <property type="entry name" value="UbiJ"/>
</dbReference>
<organism evidence="4 5">
    <name type="scientific">Noviherbaspirillum galbum</name>
    <dbReference type="NCBI Taxonomy" id="2709383"/>
    <lineage>
        <taxon>Bacteria</taxon>
        <taxon>Pseudomonadati</taxon>
        <taxon>Pseudomonadota</taxon>
        <taxon>Betaproteobacteria</taxon>
        <taxon>Burkholderiales</taxon>
        <taxon>Oxalobacteraceae</taxon>
        <taxon>Noviherbaspirillum</taxon>
    </lineage>
</organism>
<feature type="domain" description="SCP2" evidence="3">
    <location>
        <begin position="10"/>
        <end position="100"/>
    </location>
</feature>
<keyword evidence="1" id="KW-0963">Cytoplasm</keyword>
<dbReference type="RefSeq" id="WP_163968286.1">
    <property type="nucleotide sequence ID" value="NZ_JAAIVB010000079.1"/>
</dbReference>
<dbReference type="EMBL" id="JAAIVB010000079">
    <property type="protein sequence ID" value="NEX64356.1"/>
    <property type="molecule type" value="Genomic_DNA"/>
</dbReference>
<keyword evidence="2" id="KW-0175">Coiled coil</keyword>
<keyword evidence="5" id="KW-1185">Reference proteome</keyword>
<sequence>MISSPASAAINHLLAQESWARNELMRHAGKTAVFDAGLATLRLKVAGDGMVQPAGADEPVHVTIRVKLADVPMILQHRDRAFSYVQIEGDADFANTISRLSENLRWEAEDDLARLIGDIPATRLVATARSVGATAAATQRKLAENVAEYLVEERAVLVRPQQVAEFGADVTRLRDDLERLSKRVERLAAGTASGGGSR</sequence>
<protein>
    <recommendedName>
        <fullName evidence="1">Ubiquinone biosynthesis accessory factor UbiJ</fullName>
    </recommendedName>
</protein>
<name>A0A6B3SYC8_9BURK</name>
<dbReference type="HAMAP" id="MF_02215">
    <property type="entry name" value="UbiJ"/>
    <property type="match status" value="1"/>
</dbReference>
<gene>
    <name evidence="1" type="primary">ubiJ</name>
    <name evidence="4" type="ORF">G3574_25010</name>
</gene>
<dbReference type="UniPathway" id="UPA00232"/>
<comment type="caution">
    <text evidence="4">The sequence shown here is derived from an EMBL/GenBank/DDBJ whole genome shotgun (WGS) entry which is preliminary data.</text>
</comment>
<evidence type="ECO:0000259" key="3">
    <source>
        <dbReference type="Pfam" id="PF02036"/>
    </source>
</evidence>
<accession>A0A6B3SYC8</accession>
<proteinExistence type="inferred from homology"/>
<evidence type="ECO:0000313" key="4">
    <source>
        <dbReference type="EMBL" id="NEX64356.1"/>
    </source>
</evidence>
<dbReference type="PANTHER" id="PTHR38693">
    <property type="entry name" value="UBIQUINONE BIOSYNTHESIS PROTEIN UBIJ"/>
    <property type="match status" value="1"/>
</dbReference>
<dbReference type="GO" id="GO:0005737">
    <property type="term" value="C:cytoplasm"/>
    <property type="evidence" value="ECO:0007669"/>
    <property type="project" value="UniProtKB-SubCell"/>
</dbReference>
<comment type="subcellular location">
    <subcellularLocation>
        <location evidence="1">Cytoplasm</location>
    </subcellularLocation>
</comment>
<feature type="coiled-coil region" evidence="2">
    <location>
        <begin position="163"/>
        <end position="190"/>
    </location>
</feature>
<comment type="similarity">
    <text evidence="1">Belongs to the UbiJ family.</text>
</comment>
<dbReference type="GO" id="GO:0006744">
    <property type="term" value="P:ubiquinone biosynthetic process"/>
    <property type="evidence" value="ECO:0007669"/>
    <property type="project" value="UniProtKB-UniRule"/>
</dbReference>
<comment type="pathway">
    <text evidence="1">Cofactor biosynthesis; ubiquinone biosynthesis.</text>
</comment>
<dbReference type="InterPro" id="IPR003033">
    <property type="entry name" value="SCP2_sterol-bd_dom"/>
</dbReference>
<keyword evidence="1" id="KW-0831">Ubiquinone biosynthesis</keyword>
<evidence type="ECO:0000256" key="1">
    <source>
        <dbReference type="HAMAP-Rule" id="MF_02215"/>
    </source>
</evidence>
<dbReference type="AlphaFoldDB" id="A0A6B3SYC8"/>
<dbReference type="PANTHER" id="PTHR38693:SF1">
    <property type="entry name" value="UBIQUINONE BIOSYNTHESIS ACCESSORY FACTOR UBIJ"/>
    <property type="match status" value="1"/>
</dbReference>
<evidence type="ECO:0000256" key="2">
    <source>
        <dbReference type="SAM" id="Coils"/>
    </source>
</evidence>
<dbReference type="Pfam" id="PF02036">
    <property type="entry name" value="SCP2"/>
    <property type="match status" value="1"/>
</dbReference>
<evidence type="ECO:0000313" key="5">
    <source>
        <dbReference type="Proteomes" id="UP000482155"/>
    </source>
</evidence>
<dbReference type="Proteomes" id="UP000482155">
    <property type="component" value="Unassembled WGS sequence"/>
</dbReference>
<reference evidence="4 5" key="1">
    <citation type="submission" date="2020-02" db="EMBL/GenBank/DDBJ databases">
        <authorList>
            <person name="Kim M.K."/>
        </authorList>
    </citation>
    <scope>NUCLEOTIDE SEQUENCE [LARGE SCALE GENOMIC DNA]</scope>
    <source>
        <strain evidence="4 5">17J57-3</strain>
    </source>
</reference>
<comment type="function">
    <text evidence="1">Required for ubiquinone (coenzyme Q) biosynthesis. Binds hydrophobic ubiquinone biosynthetic intermediates via its SCP2 domain and is essential for the stability of the Ubi complex. May constitute a docking platform where Ubi enzymes assemble and access their SCP2-bound polyprenyl substrates.</text>
</comment>